<comment type="similarity">
    <text evidence="4">Belongs to the HAD-like hydrolase superfamily. CbbY/CbbZ/Gph/YieH family.</text>
</comment>
<dbReference type="SFLD" id="SFLDG01129">
    <property type="entry name" value="C1.5:_HAD__Beta-PGM__Phosphata"/>
    <property type="match status" value="1"/>
</dbReference>
<dbReference type="GO" id="GO:0005975">
    <property type="term" value="P:carbohydrate metabolic process"/>
    <property type="evidence" value="ECO:0007669"/>
    <property type="project" value="InterPro"/>
</dbReference>
<dbReference type="EC" id="3.1.3.18" evidence="5"/>
<dbReference type="Pfam" id="PF13419">
    <property type="entry name" value="HAD_2"/>
    <property type="match status" value="1"/>
</dbReference>
<dbReference type="SUPFAM" id="SSF56784">
    <property type="entry name" value="HAD-like"/>
    <property type="match status" value="1"/>
</dbReference>
<evidence type="ECO:0000313" key="10">
    <source>
        <dbReference type="EMBL" id="SMX44343.1"/>
    </source>
</evidence>
<organism evidence="10 11">
    <name type="scientific">Pelagimonas varians</name>
    <dbReference type="NCBI Taxonomy" id="696760"/>
    <lineage>
        <taxon>Bacteria</taxon>
        <taxon>Pseudomonadati</taxon>
        <taxon>Pseudomonadota</taxon>
        <taxon>Alphaproteobacteria</taxon>
        <taxon>Rhodobacterales</taxon>
        <taxon>Roseobacteraceae</taxon>
        <taxon>Pelagimonas</taxon>
    </lineage>
</organism>
<protein>
    <recommendedName>
        <fullName evidence="5">phosphoglycolate phosphatase</fullName>
        <ecNumber evidence="5">3.1.3.18</ecNumber>
    </recommendedName>
</protein>
<evidence type="ECO:0000256" key="8">
    <source>
        <dbReference type="ARBA" id="ARBA00022842"/>
    </source>
</evidence>
<evidence type="ECO:0000256" key="7">
    <source>
        <dbReference type="ARBA" id="ARBA00022801"/>
    </source>
</evidence>
<dbReference type="InterPro" id="IPR037512">
    <property type="entry name" value="PGPase_prok"/>
</dbReference>
<dbReference type="PANTHER" id="PTHR43434">
    <property type="entry name" value="PHOSPHOGLYCOLATE PHOSPHATASE"/>
    <property type="match status" value="1"/>
</dbReference>
<dbReference type="GO" id="GO:0005829">
    <property type="term" value="C:cytosol"/>
    <property type="evidence" value="ECO:0007669"/>
    <property type="project" value="TreeGrafter"/>
</dbReference>
<dbReference type="GO" id="GO:0008967">
    <property type="term" value="F:phosphoglycolate phosphatase activity"/>
    <property type="evidence" value="ECO:0007669"/>
    <property type="project" value="UniProtKB-EC"/>
</dbReference>
<keyword evidence="7 10" id="KW-0378">Hydrolase</keyword>
<evidence type="ECO:0000256" key="6">
    <source>
        <dbReference type="ARBA" id="ARBA00022723"/>
    </source>
</evidence>
<dbReference type="PANTHER" id="PTHR43434:SF1">
    <property type="entry name" value="PHOSPHOGLYCOLATE PHOSPHATASE"/>
    <property type="match status" value="1"/>
</dbReference>
<keyword evidence="6" id="KW-0479">Metal-binding</keyword>
<dbReference type="InterPro" id="IPR036412">
    <property type="entry name" value="HAD-like_sf"/>
</dbReference>
<dbReference type="GO" id="GO:0006281">
    <property type="term" value="P:DNA repair"/>
    <property type="evidence" value="ECO:0007669"/>
    <property type="project" value="TreeGrafter"/>
</dbReference>
<dbReference type="InterPro" id="IPR023214">
    <property type="entry name" value="HAD_sf"/>
</dbReference>
<dbReference type="InterPro" id="IPR041492">
    <property type="entry name" value="HAD_2"/>
</dbReference>
<keyword evidence="8" id="KW-0460">Magnesium</keyword>
<dbReference type="InterPro" id="IPR006439">
    <property type="entry name" value="HAD-SF_hydro_IA"/>
</dbReference>
<dbReference type="InterPro" id="IPR050155">
    <property type="entry name" value="HAD-like_hydrolase_sf"/>
</dbReference>
<comment type="catalytic activity">
    <reaction evidence="1">
        <text>2-phosphoglycolate + H2O = glycolate + phosphate</text>
        <dbReference type="Rhea" id="RHEA:14369"/>
        <dbReference type="ChEBI" id="CHEBI:15377"/>
        <dbReference type="ChEBI" id="CHEBI:29805"/>
        <dbReference type="ChEBI" id="CHEBI:43474"/>
        <dbReference type="ChEBI" id="CHEBI:58033"/>
        <dbReference type="EC" id="3.1.3.18"/>
    </reaction>
</comment>
<sequence>MIYPKAIVFDLDGTLIHSAPDLHAAANVGLASVGRPPLGLPLVTSFIGNGVETLITRCLTATGGHDTALLEKALAAFHTDYDQNMTTLTRPYAGVVAALNSFRTLQIPLGICTNKPMRPALDICKALDLEQFFDIIQGAVTTLPKKPDPAPLLHCISALGQSPQDVIYVGDSTVDYRTAKNAGVAFHLFCEGYLNGPMPDLPSNQCFSDWEQHGLLTI</sequence>
<dbReference type="RefSeq" id="WP_097805325.1">
    <property type="nucleotide sequence ID" value="NZ_CBDIHF020000003.1"/>
</dbReference>
<comment type="cofactor">
    <cofactor evidence="2">
        <name>Mg(2+)</name>
        <dbReference type="ChEBI" id="CHEBI:18420"/>
    </cofactor>
</comment>
<dbReference type="AlphaFoldDB" id="A0A238KND4"/>
<proteinExistence type="inferred from homology"/>
<evidence type="ECO:0000256" key="5">
    <source>
        <dbReference type="ARBA" id="ARBA00013078"/>
    </source>
</evidence>
<comment type="pathway">
    <text evidence="3">Organic acid metabolism; glycolate biosynthesis; glycolate from 2-phosphoglycolate: step 1/1.</text>
</comment>
<dbReference type="OrthoDB" id="9793014at2"/>
<evidence type="ECO:0000256" key="3">
    <source>
        <dbReference type="ARBA" id="ARBA00004818"/>
    </source>
</evidence>
<dbReference type="Gene3D" id="3.40.50.1000">
    <property type="entry name" value="HAD superfamily/HAD-like"/>
    <property type="match status" value="1"/>
</dbReference>
<evidence type="ECO:0000256" key="4">
    <source>
        <dbReference type="ARBA" id="ARBA00006171"/>
    </source>
</evidence>
<keyword evidence="11" id="KW-1185">Reference proteome</keyword>
<dbReference type="GO" id="GO:0046872">
    <property type="term" value="F:metal ion binding"/>
    <property type="evidence" value="ECO:0007669"/>
    <property type="project" value="UniProtKB-KW"/>
</dbReference>
<dbReference type="Proteomes" id="UP000220836">
    <property type="component" value="Unassembled WGS sequence"/>
</dbReference>
<keyword evidence="9" id="KW-0119">Carbohydrate metabolism</keyword>
<dbReference type="InterPro" id="IPR023198">
    <property type="entry name" value="PGP-like_dom2"/>
</dbReference>
<evidence type="ECO:0000256" key="9">
    <source>
        <dbReference type="ARBA" id="ARBA00023277"/>
    </source>
</evidence>
<accession>A0A238KND4</accession>
<dbReference type="EMBL" id="FXYH01000010">
    <property type="protein sequence ID" value="SMX44343.1"/>
    <property type="molecule type" value="Genomic_DNA"/>
</dbReference>
<evidence type="ECO:0000313" key="11">
    <source>
        <dbReference type="Proteomes" id="UP000220836"/>
    </source>
</evidence>
<dbReference type="Gene3D" id="1.10.150.240">
    <property type="entry name" value="Putative phosphatase, domain 2"/>
    <property type="match status" value="1"/>
</dbReference>
<evidence type="ECO:0000256" key="2">
    <source>
        <dbReference type="ARBA" id="ARBA00001946"/>
    </source>
</evidence>
<evidence type="ECO:0000256" key="1">
    <source>
        <dbReference type="ARBA" id="ARBA00000830"/>
    </source>
</evidence>
<dbReference type="NCBIfam" id="TIGR01449">
    <property type="entry name" value="PGP_bact"/>
    <property type="match status" value="1"/>
</dbReference>
<reference evidence="10 11" key="1">
    <citation type="submission" date="2017-05" db="EMBL/GenBank/DDBJ databases">
        <authorList>
            <person name="Song R."/>
            <person name="Chenine A.L."/>
            <person name="Ruprecht R.M."/>
        </authorList>
    </citation>
    <scope>NUCLEOTIDE SEQUENCE [LARGE SCALE GENOMIC DNA]</scope>
    <source>
        <strain evidence="10 11">CECT 8663</strain>
    </source>
</reference>
<dbReference type="SFLD" id="SFLDS00003">
    <property type="entry name" value="Haloacid_Dehalogenase"/>
    <property type="match status" value="1"/>
</dbReference>
<name>A0A238KND4_9RHOB</name>
<gene>
    <name evidence="10" type="primary">gph_4</name>
    <name evidence="10" type="ORF">PEV8663_02849</name>
</gene>
<dbReference type="NCBIfam" id="TIGR01549">
    <property type="entry name" value="HAD-SF-IA-v1"/>
    <property type="match status" value="1"/>
</dbReference>